<dbReference type="PANTHER" id="PTHR43156">
    <property type="entry name" value="STAGE II SPORULATION PROTEIN E-RELATED"/>
    <property type="match status" value="1"/>
</dbReference>
<gene>
    <name evidence="4" type="ORF">GCM10023350_15930</name>
</gene>
<evidence type="ECO:0000313" key="5">
    <source>
        <dbReference type="Proteomes" id="UP001499882"/>
    </source>
</evidence>
<keyword evidence="2" id="KW-0812">Transmembrane</keyword>
<dbReference type="InterPro" id="IPR036457">
    <property type="entry name" value="PPM-type-like_dom_sf"/>
</dbReference>
<feature type="transmembrane region" description="Helical" evidence="2">
    <location>
        <begin position="62"/>
        <end position="82"/>
    </location>
</feature>
<dbReference type="InterPro" id="IPR052016">
    <property type="entry name" value="Bact_Sigma-Reg"/>
</dbReference>
<name>A0ABP8YQ25_9ACTN</name>
<evidence type="ECO:0000256" key="2">
    <source>
        <dbReference type="SAM" id="Phobius"/>
    </source>
</evidence>
<dbReference type="EMBL" id="BAABKN010000009">
    <property type="protein sequence ID" value="GAA4733258.1"/>
    <property type="molecule type" value="Genomic_DNA"/>
</dbReference>
<keyword evidence="2" id="KW-0472">Membrane</keyword>
<dbReference type="SMART" id="SM00331">
    <property type="entry name" value="PP2C_SIG"/>
    <property type="match status" value="1"/>
</dbReference>
<feature type="transmembrane region" description="Helical" evidence="2">
    <location>
        <begin position="37"/>
        <end position="56"/>
    </location>
</feature>
<dbReference type="SUPFAM" id="SSF81606">
    <property type="entry name" value="PP2C-like"/>
    <property type="match status" value="1"/>
</dbReference>
<evidence type="ECO:0000313" key="4">
    <source>
        <dbReference type="EMBL" id="GAA4733258.1"/>
    </source>
</evidence>
<organism evidence="4 5">
    <name type="scientific">Nocardioides endophyticus</name>
    <dbReference type="NCBI Taxonomy" id="1353775"/>
    <lineage>
        <taxon>Bacteria</taxon>
        <taxon>Bacillati</taxon>
        <taxon>Actinomycetota</taxon>
        <taxon>Actinomycetes</taxon>
        <taxon>Propionibacteriales</taxon>
        <taxon>Nocardioidaceae</taxon>
        <taxon>Nocardioides</taxon>
    </lineage>
</organism>
<evidence type="ECO:0000256" key="1">
    <source>
        <dbReference type="ARBA" id="ARBA00022801"/>
    </source>
</evidence>
<protein>
    <recommendedName>
        <fullName evidence="3">PPM-type phosphatase domain-containing protein</fullName>
    </recommendedName>
</protein>
<accession>A0ABP8YQ25</accession>
<reference evidence="5" key="1">
    <citation type="journal article" date="2019" name="Int. J. Syst. Evol. Microbiol.">
        <title>The Global Catalogue of Microorganisms (GCM) 10K type strain sequencing project: providing services to taxonomists for standard genome sequencing and annotation.</title>
        <authorList>
            <consortium name="The Broad Institute Genomics Platform"/>
            <consortium name="The Broad Institute Genome Sequencing Center for Infectious Disease"/>
            <person name="Wu L."/>
            <person name="Ma J."/>
        </authorList>
    </citation>
    <scope>NUCLEOTIDE SEQUENCE [LARGE SCALE GENOMIC DNA]</scope>
    <source>
        <strain evidence="5">JCM 18532</strain>
    </source>
</reference>
<feature type="domain" description="PPM-type phosphatase" evidence="3">
    <location>
        <begin position="112"/>
        <end position="323"/>
    </location>
</feature>
<feature type="transmembrane region" description="Helical" evidence="2">
    <location>
        <begin position="12"/>
        <end position="30"/>
    </location>
</feature>
<keyword evidence="5" id="KW-1185">Reference proteome</keyword>
<proteinExistence type="predicted"/>
<dbReference type="Proteomes" id="UP001499882">
    <property type="component" value="Unassembled WGS sequence"/>
</dbReference>
<sequence length="326" mass="34322">MLAVLTFISVTWDIQLTTAMVAAPIVASFMTNAGRTAIVAGAAIALSAVGGSWLDVPYTFDYWFRVAICASLAGLAVLSALLRDRRESRLQRMTVIAETAQRAVLRAMPNSIGSVGLAARYVSASAEALVGGDLYEVAATPFGVRVIVGDVRGKGLEAVQTAATVLGAFRAAAFTEPDPAALTRSIDDTLSRMLDDEEFVTAIVGEFQGDRVTIANCGHHPPILVGADGAAEISTGEPTVPLGLGSVPELSEHAWPAGSRMLFFTDGLVEARDGTGEFFPLAEYADELRDGTVEEALDRLVARLLAYAGQEMNDDMALVLAERTGA</sequence>
<keyword evidence="1" id="KW-0378">Hydrolase</keyword>
<comment type="caution">
    <text evidence="4">The sequence shown here is derived from an EMBL/GenBank/DDBJ whole genome shotgun (WGS) entry which is preliminary data.</text>
</comment>
<dbReference type="Pfam" id="PF07228">
    <property type="entry name" value="SpoIIE"/>
    <property type="match status" value="1"/>
</dbReference>
<dbReference type="InterPro" id="IPR001932">
    <property type="entry name" value="PPM-type_phosphatase-like_dom"/>
</dbReference>
<dbReference type="Gene3D" id="3.60.40.10">
    <property type="entry name" value="PPM-type phosphatase domain"/>
    <property type="match status" value="1"/>
</dbReference>
<keyword evidence="2" id="KW-1133">Transmembrane helix</keyword>
<dbReference type="PANTHER" id="PTHR43156:SF2">
    <property type="entry name" value="STAGE II SPORULATION PROTEIN E"/>
    <property type="match status" value="1"/>
</dbReference>
<evidence type="ECO:0000259" key="3">
    <source>
        <dbReference type="SMART" id="SM00331"/>
    </source>
</evidence>